<dbReference type="GO" id="GO:0003677">
    <property type="term" value="F:DNA binding"/>
    <property type="evidence" value="ECO:0007669"/>
    <property type="project" value="UniProtKB-KW"/>
</dbReference>
<dbReference type="Gene3D" id="3.30.1330.80">
    <property type="entry name" value="Hypothetical protein, similar to alpha- acetolactate decarboxylase, domain 2"/>
    <property type="match status" value="1"/>
</dbReference>
<dbReference type="InterPro" id="IPR005175">
    <property type="entry name" value="PPC_dom"/>
</dbReference>
<evidence type="ECO:0000313" key="2">
    <source>
        <dbReference type="EMBL" id="UUX34687.1"/>
    </source>
</evidence>
<dbReference type="EMBL" id="CP102453">
    <property type="protein sequence ID" value="UUX34687.1"/>
    <property type="molecule type" value="Genomic_DNA"/>
</dbReference>
<accession>A0ABY5P7I4</accession>
<evidence type="ECO:0000313" key="3">
    <source>
        <dbReference type="Proteomes" id="UP001315967"/>
    </source>
</evidence>
<dbReference type="InterPro" id="IPR025707">
    <property type="entry name" value="DNA_bp_PD1"/>
</dbReference>
<keyword evidence="2" id="KW-0238">DNA-binding</keyword>
<dbReference type="PROSITE" id="PS51742">
    <property type="entry name" value="PPC"/>
    <property type="match status" value="1"/>
</dbReference>
<dbReference type="CDD" id="cd11378">
    <property type="entry name" value="DUF296"/>
    <property type="match status" value="1"/>
</dbReference>
<dbReference type="Pfam" id="PF03479">
    <property type="entry name" value="PCC"/>
    <property type="match status" value="1"/>
</dbReference>
<dbReference type="PANTHER" id="PTHR34988:SF1">
    <property type="entry name" value="DNA-BINDING PROTEIN"/>
    <property type="match status" value="1"/>
</dbReference>
<evidence type="ECO:0000259" key="1">
    <source>
        <dbReference type="PROSITE" id="PS51742"/>
    </source>
</evidence>
<dbReference type="PANTHER" id="PTHR34988">
    <property type="entry name" value="PROTEIN, PUTATIVE-RELATED"/>
    <property type="match status" value="1"/>
</dbReference>
<sequence length="149" mass="17060">MQYQRKDKQILVRLDKGDRIMENLLDIAKKESIHTASVTGLGAADIVNIAFFETDTKDYRQQQFNEPFEILNLTGFLTHKDNEPHAHLHITLGREDFSVIGGHLMEAQINITCEIVLNIIDIPIDRQHNEEIGIDIFGFTPNMKKPSFT</sequence>
<organism evidence="2 3">
    <name type="scientific">Fundicoccus culcitae</name>
    <dbReference type="NCBI Taxonomy" id="2969821"/>
    <lineage>
        <taxon>Bacteria</taxon>
        <taxon>Bacillati</taxon>
        <taxon>Bacillota</taxon>
        <taxon>Bacilli</taxon>
        <taxon>Lactobacillales</taxon>
        <taxon>Aerococcaceae</taxon>
        <taxon>Fundicoccus</taxon>
    </lineage>
</organism>
<dbReference type="RefSeq" id="WP_313794188.1">
    <property type="nucleotide sequence ID" value="NZ_CP102453.1"/>
</dbReference>
<gene>
    <name evidence="2" type="ORF">NRE15_03275</name>
</gene>
<dbReference type="Proteomes" id="UP001315967">
    <property type="component" value="Chromosome"/>
</dbReference>
<feature type="domain" description="PPC" evidence="1">
    <location>
        <begin position="4"/>
        <end position="140"/>
    </location>
</feature>
<dbReference type="SUPFAM" id="SSF117856">
    <property type="entry name" value="AF0104/ALDC/Ptd012-like"/>
    <property type="match status" value="1"/>
</dbReference>
<dbReference type="PIRSF" id="PIRSF016702">
    <property type="entry name" value="DNA_bp_PD1"/>
    <property type="match status" value="1"/>
</dbReference>
<keyword evidence="3" id="KW-1185">Reference proteome</keyword>
<name>A0ABY5P7I4_9LACT</name>
<proteinExistence type="predicted"/>
<reference evidence="2 3" key="1">
    <citation type="submission" date="2022-08" db="EMBL/GenBank/DDBJ databases">
        <title>Aerococcaceae sp. nov isolated from spoiled eye mask.</title>
        <authorList>
            <person name="Zhou G."/>
            <person name="Xie X.-B."/>
            <person name="Shi Q.-S."/>
            <person name="Wang Y.-S."/>
            <person name="Wen X."/>
            <person name="Peng H."/>
            <person name="Yang X.-J."/>
            <person name="Tao H.-B."/>
            <person name="Huang X.-M."/>
        </authorList>
    </citation>
    <scope>NUCLEOTIDE SEQUENCE [LARGE SCALE GENOMIC DNA]</scope>
    <source>
        <strain evidence="3">DM20194951</strain>
    </source>
</reference>
<protein>
    <submittedName>
        <fullName evidence="2">DNA-binding protein</fullName>
    </submittedName>
</protein>